<dbReference type="InterPro" id="IPR019289">
    <property type="entry name" value="Phage_tail_E/E"/>
</dbReference>
<dbReference type="Pfam" id="PF10109">
    <property type="entry name" value="Phage_TAC_7"/>
    <property type="match status" value="1"/>
</dbReference>
<organism evidence="1 2">
    <name type="scientific">Francisella philomiragia</name>
    <dbReference type="NCBI Taxonomy" id="28110"/>
    <lineage>
        <taxon>Bacteria</taxon>
        <taxon>Pseudomonadati</taxon>
        <taxon>Pseudomonadota</taxon>
        <taxon>Gammaproteobacteria</taxon>
        <taxon>Thiotrichales</taxon>
        <taxon>Francisellaceae</taxon>
        <taxon>Francisella</taxon>
    </lineage>
</organism>
<comment type="caution">
    <text evidence="1">The sequence shown here is derived from an EMBL/GenBank/DDBJ whole genome shotgun (WGS) entry which is preliminary data.</text>
</comment>
<name>A0ABS1GCU9_9GAMM</name>
<evidence type="ECO:0000313" key="1">
    <source>
        <dbReference type="EMBL" id="MBK2302668.1"/>
    </source>
</evidence>
<dbReference type="Proteomes" id="UP000760407">
    <property type="component" value="Unassembled WGS sequence"/>
</dbReference>
<gene>
    <name evidence="1" type="ORF">IBE52_07045</name>
</gene>
<proteinExistence type="predicted"/>
<dbReference type="RefSeq" id="WP_200166843.1">
    <property type="nucleotide sequence ID" value="NZ_JACTSG010000004.1"/>
</dbReference>
<sequence length="87" mass="9999">MHKEILLRDEVELIDGTKTNKIKMREPTRADMKFGIQFKDEVEAEDKMIIRLSGISQEALDAMPLCDSNKIRISLEEMGATDYNPKN</sequence>
<accession>A0ABS1GCU9</accession>
<evidence type="ECO:0000313" key="2">
    <source>
        <dbReference type="Proteomes" id="UP000760407"/>
    </source>
</evidence>
<keyword evidence="2" id="KW-1185">Reference proteome</keyword>
<protein>
    <submittedName>
        <fullName evidence="1">Phage tail assembly protein</fullName>
    </submittedName>
</protein>
<dbReference type="EMBL" id="JACTSG010000004">
    <property type="protein sequence ID" value="MBK2302668.1"/>
    <property type="molecule type" value="Genomic_DNA"/>
</dbReference>
<reference evidence="1 2" key="1">
    <citation type="submission" date="2020-08" db="EMBL/GenBank/DDBJ databases">
        <title>Comparative genomics of Francisella species.</title>
        <authorList>
            <person name="Sahl J."/>
            <person name="Sjodin A."/>
            <person name="Wagner D."/>
            <person name="Forsman M."/>
        </authorList>
    </citation>
    <scope>NUCLEOTIDE SEQUENCE [LARGE SCALE GENOMIC DNA]</scope>
    <source>
        <strain evidence="1 2">F1093</strain>
    </source>
</reference>